<reference evidence="1" key="1">
    <citation type="journal article" date="2004" name="Nature">
        <title>Genome duplication in the teleost fish Tetraodon nigroviridis reveals the early vertebrate proto-karyotype.</title>
        <authorList>
            <person name="Jaillon O."/>
            <person name="Aury J.-M."/>
            <person name="Brunet F."/>
            <person name="Petit J.-L."/>
            <person name="Stange-Thomann N."/>
            <person name="Mauceli E."/>
            <person name="Bouneau L."/>
            <person name="Fischer C."/>
            <person name="Ozouf-Costaz C."/>
            <person name="Bernot A."/>
            <person name="Nicaud S."/>
            <person name="Jaffe D."/>
            <person name="Fisher S."/>
            <person name="Lutfalla G."/>
            <person name="Dossat C."/>
            <person name="Segurens B."/>
            <person name="Dasilva C."/>
            <person name="Salanoubat M."/>
            <person name="Levy M."/>
            <person name="Boudet N."/>
            <person name="Castellano S."/>
            <person name="Anthouard V."/>
            <person name="Jubin C."/>
            <person name="Castelli V."/>
            <person name="Katinka M."/>
            <person name="Vacherie B."/>
            <person name="Biemont C."/>
            <person name="Skalli Z."/>
            <person name="Cattolico L."/>
            <person name="Poulain J."/>
            <person name="De Berardinis V."/>
            <person name="Cruaud C."/>
            <person name="Duprat S."/>
            <person name="Brottier P."/>
            <person name="Coutanceau J.-P."/>
            <person name="Gouzy J."/>
            <person name="Parra G."/>
            <person name="Lardier G."/>
            <person name="Chapple C."/>
            <person name="McKernan K.J."/>
            <person name="McEwan P."/>
            <person name="Bosak S."/>
            <person name="Kellis M."/>
            <person name="Volff J.-N."/>
            <person name="Guigo R."/>
            <person name="Zody M.C."/>
            <person name="Mesirov J."/>
            <person name="Lindblad-Toh K."/>
            <person name="Birren B."/>
            <person name="Nusbaum C."/>
            <person name="Kahn D."/>
            <person name="Robinson-Rechavi M."/>
            <person name="Laudet V."/>
            <person name="Schachter V."/>
            <person name="Quetier F."/>
            <person name="Saurin W."/>
            <person name="Scarpelli C."/>
            <person name="Wincker P."/>
            <person name="Lander E.S."/>
            <person name="Weissenbach J."/>
            <person name="Roest Crollius H."/>
        </authorList>
    </citation>
    <scope>NUCLEOTIDE SEQUENCE [LARGE SCALE GENOMIC DNA]</scope>
</reference>
<reference evidence="1" key="2">
    <citation type="submission" date="2004-02" db="EMBL/GenBank/DDBJ databases">
        <authorList>
            <consortium name="Genoscope"/>
            <consortium name="Whitehead Institute Centre for Genome Research"/>
        </authorList>
    </citation>
    <scope>NUCLEOTIDE SEQUENCE</scope>
</reference>
<organism evidence="1">
    <name type="scientific">Tetraodon nigroviridis</name>
    <name type="common">Spotted green pufferfish</name>
    <name type="synonym">Chelonodon nigroviridis</name>
    <dbReference type="NCBI Taxonomy" id="99883"/>
    <lineage>
        <taxon>Eukaryota</taxon>
        <taxon>Metazoa</taxon>
        <taxon>Chordata</taxon>
        <taxon>Craniata</taxon>
        <taxon>Vertebrata</taxon>
        <taxon>Euteleostomi</taxon>
        <taxon>Actinopterygii</taxon>
        <taxon>Neopterygii</taxon>
        <taxon>Teleostei</taxon>
        <taxon>Neoteleostei</taxon>
        <taxon>Acanthomorphata</taxon>
        <taxon>Eupercaria</taxon>
        <taxon>Tetraodontiformes</taxon>
        <taxon>Tetradontoidea</taxon>
        <taxon>Tetraodontidae</taxon>
        <taxon>Tetraodon</taxon>
    </lineage>
</organism>
<proteinExistence type="predicted"/>
<protein>
    <submittedName>
        <fullName evidence="1">Chromosome undetermined SCAF3304, whole genome shotgun sequence</fullName>
    </submittedName>
</protein>
<feature type="non-terminal residue" evidence="1">
    <location>
        <position position="1"/>
    </location>
</feature>
<name>Q4TH24_TETNG</name>
<dbReference type="KEGG" id="tng:GSTEN00000803G001"/>
<evidence type="ECO:0000313" key="1">
    <source>
        <dbReference type="EMBL" id="CAF87808.1"/>
    </source>
</evidence>
<gene>
    <name evidence="1" type="ORF">GSTENG00000803001</name>
</gene>
<dbReference type="AlphaFoldDB" id="Q4TH24"/>
<sequence length="96" mass="10585">LFNASHMKVIRVSAHVGGPGSRRYDRCTDPLAAERRQELGLELRERVCPKTGKYGPKRWFGPFGAEQPTLLSPVAIGDGGFIPLLDFSRVKASVFT</sequence>
<accession>Q4TH24</accession>
<dbReference type="EMBL" id="CAAE01003304">
    <property type="protein sequence ID" value="CAF87808.1"/>
    <property type="molecule type" value="Genomic_DNA"/>
</dbReference>